<dbReference type="Proteomes" id="UP000245771">
    <property type="component" value="Unassembled WGS sequence"/>
</dbReference>
<dbReference type="GeneID" id="37019780"/>
<feature type="compositionally biased region" description="Polar residues" evidence="1">
    <location>
        <begin position="122"/>
        <end position="132"/>
    </location>
</feature>
<dbReference type="AlphaFoldDB" id="A0A316V789"/>
<gene>
    <name evidence="2" type="ORF">FA14DRAFT_158833</name>
</gene>
<feature type="region of interest" description="Disordered" evidence="1">
    <location>
        <begin position="243"/>
        <end position="271"/>
    </location>
</feature>
<evidence type="ECO:0000256" key="1">
    <source>
        <dbReference type="SAM" id="MobiDB-lite"/>
    </source>
</evidence>
<dbReference type="OrthoDB" id="10399502at2759"/>
<feature type="compositionally biased region" description="Basic and acidic residues" evidence="1">
    <location>
        <begin position="103"/>
        <end position="119"/>
    </location>
</feature>
<dbReference type="InParanoid" id="A0A316V789"/>
<accession>A0A316V789</accession>
<dbReference type="EMBL" id="KZ819611">
    <property type="protein sequence ID" value="PWN31335.1"/>
    <property type="molecule type" value="Genomic_DNA"/>
</dbReference>
<name>A0A316V789_9BASI</name>
<evidence type="ECO:0000313" key="2">
    <source>
        <dbReference type="EMBL" id="PWN31335.1"/>
    </source>
</evidence>
<reference evidence="2 3" key="1">
    <citation type="journal article" date="2018" name="Mol. Biol. Evol.">
        <title>Broad Genomic Sampling Reveals a Smut Pathogenic Ancestry of the Fungal Clade Ustilaginomycotina.</title>
        <authorList>
            <person name="Kijpornyongpan T."/>
            <person name="Mondo S.J."/>
            <person name="Barry K."/>
            <person name="Sandor L."/>
            <person name="Lee J."/>
            <person name="Lipzen A."/>
            <person name="Pangilinan J."/>
            <person name="LaButti K."/>
            <person name="Hainaut M."/>
            <person name="Henrissat B."/>
            <person name="Grigoriev I.V."/>
            <person name="Spatafora J.W."/>
            <person name="Aime M.C."/>
        </authorList>
    </citation>
    <scope>NUCLEOTIDE SEQUENCE [LARGE SCALE GENOMIC DNA]</scope>
    <source>
        <strain evidence="2 3">MCA 3882</strain>
    </source>
</reference>
<evidence type="ECO:0000313" key="3">
    <source>
        <dbReference type="Proteomes" id="UP000245771"/>
    </source>
</evidence>
<proteinExistence type="predicted"/>
<keyword evidence="3" id="KW-1185">Reference proteome</keyword>
<sequence length="306" mass="33106">MAAYGRRKQRDPFLGARLSLLGLANARSSEPASALMNIQDQRVSTEIDSNADMAESAAVLSPAFGLTVPYNTMSSILSDVSFEEGSLLSQSISYQSAMAVNEMHRRESNSLNSSRDDSNHSQNGKQDSSLNPPSTPKHENTKSTLLAYIQASPAVTDNSRASSGSTVNTSILFPNRESQRSSLGMLLIANDDIFPRPPIRRGYDTFSNDGTILARGGSEMDEETPKAKPIEIDEFDYRNKPLPAIRDSSEDDRTIRQSIPPSPPLPTTMKDGANFLHAQNAIGLLLMPASGESTTASKLPCKEPAN</sequence>
<protein>
    <submittedName>
        <fullName evidence="2">Uncharacterized protein</fullName>
    </submittedName>
</protein>
<feature type="region of interest" description="Disordered" evidence="1">
    <location>
        <begin position="103"/>
        <end position="140"/>
    </location>
</feature>
<dbReference type="RefSeq" id="XP_025351637.1">
    <property type="nucleotide sequence ID" value="XM_025497999.1"/>
</dbReference>
<organism evidence="2 3">
    <name type="scientific">Meira miltonrushii</name>
    <dbReference type="NCBI Taxonomy" id="1280837"/>
    <lineage>
        <taxon>Eukaryota</taxon>
        <taxon>Fungi</taxon>
        <taxon>Dikarya</taxon>
        <taxon>Basidiomycota</taxon>
        <taxon>Ustilaginomycotina</taxon>
        <taxon>Exobasidiomycetes</taxon>
        <taxon>Exobasidiales</taxon>
        <taxon>Brachybasidiaceae</taxon>
        <taxon>Meira</taxon>
    </lineage>
</organism>